<feature type="region of interest" description="Leucine repeat II (LRII)" evidence="3">
    <location>
        <begin position="395"/>
        <end position="427"/>
    </location>
</feature>
<dbReference type="PROSITE" id="PS50985">
    <property type="entry name" value="GRAS"/>
    <property type="match status" value="1"/>
</dbReference>
<keyword evidence="2" id="KW-0804">Transcription</keyword>
<comment type="caution">
    <text evidence="4">The sequence shown here is derived from an EMBL/GenBank/DDBJ whole genome shotgun (WGS) entry which is preliminary data.</text>
</comment>
<dbReference type="Proteomes" id="UP001497457">
    <property type="component" value="Unassembled WGS sequence"/>
</dbReference>
<dbReference type="InterPro" id="IPR005202">
    <property type="entry name" value="TF_GRAS"/>
</dbReference>
<evidence type="ECO:0000256" key="1">
    <source>
        <dbReference type="ARBA" id="ARBA00023015"/>
    </source>
</evidence>
<feature type="region of interest" description="VHIID" evidence="3">
    <location>
        <begin position="314"/>
        <end position="379"/>
    </location>
</feature>
<evidence type="ECO:0000313" key="4">
    <source>
        <dbReference type="EMBL" id="CAM0149594.1"/>
    </source>
</evidence>
<name>A0ABC9H471_9POAL</name>
<feature type="region of interest" description="SAW" evidence="3">
    <location>
        <begin position="534"/>
        <end position="609"/>
    </location>
</feature>
<organism evidence="4 5">
    <name type="scientific">Urochloa decumbens</name>
    <dbReference type="NCBI Taxonomy" id="240449"/>
    <lineage>
        <taxon>Eukaryota</taxon>
        <taxon>Viridiplantae</taxon>
        <taxon>Streptophyta</taxon>
        <taxon>Embryophyta</taxon>
        <taxon>Tracheophyta</taxon>
        <taxon>Spermatophyta</taxon>
        <taxon>Magnoliopsida</taxon>
        <taxon>Liliopsida</taxon>
        <taxon>Poales</taxon>
        <taxon>Poaceae</taxon>
        <taxon>PACMAD clade</taxon>
        <taxon>Panicoideae</taxon>
        <taxon>Panicodae</taxon>
        <taxon>Paniceae</taxon>
        <taxon>Melinidinae</taxon>
        <taxon>Urochloa</taxon>
    </lineage>
</organism>
<dbReference type="Pfam" id="PF03514">
    <property type="entry name" value="GRAS"/>
    <property type="match status" value="1"/>
</dbReference>
<feature type="short sequence motif" description="VHIID" evidence="3">
    <location>
        <begin position="345"/>
        <end position="349"/>
    </location>
</feature>
<dbReference type="EMBL" id="CAXIPR030002257">
    <property type="protein sequence ID" value="CAM0149594.1"/>
    <property type="molecule type" value="Genomic_DNA"/>
</dbReference>
<comment type="caution">
    <text evidence="3">Lacks conserved residue(s) required for the propagation of feature annotation.</text>
</comment>
<sequence length="616" mass="69673">MDTALEEVFVEGLTDPLPQSPSVSLELPMMQDADSQGWLSSDDMVLSYAARMLMEDTDNKLLCQYYDNPALLEVQQPFAEILSSSFSGNNINTITKGTMDLLQGGSGDQSTLSPAFSKGTNAVVAFLKGMEEASRFLPTDNAYTTFMKANQIVRKSSTPREIKKRYNRDEHLEEKAGRASKAIMVMDELEEMLDEMMVRGYEVCIKDMEDLHVAKTNEVEKNNKVGGSKVKKDVVDLCTLLIHCSQAVAVNNHRGARELLKQIRRHASKTGDAAQRLAHCFAKGLEVRLAGTRTQLCQSLVMEGPSAMEFLKVYKLYMAACCFIRTAFIFNVMAIEHSMGGKNRLHIVDYGLQHGLQWAGLLHQMANREGSLPKVKITAISHLQPRPCPAERLEEIGHQLSKCASELGIPFKFHAIMAKWEEVCIENLNTDADEVLVVSDLFSLGVLMDEGIYFDDPSPRDTVLNNIRRMRPNVFIQSIVNYSYGTSFLTRFREALFYYRALFDMLDATIPRENKLRTVLEQGMLGHCVFNVIACEGVDLLNRPERYKQWQVRNQRAGLRQLPLQPNIVNLLKDKEKKDYHKDFLLSEDGQWLLQGWMGRILYAHSTWVSDDNISG</sequence>
<dbReference type="AlphaFoldDB" id="A0ABC9H471"/>
<comment type="similarity">
    <text evidence="3">Belongs to the GRAS family.</text>
</comment>
<evidence type="ECO:0000256" key="2">
    <source>
        <dbReference type="ARBA" id="ARBA00023163"/>
    </source>
</evidence>
<accession>A0ABC9H471</accession>
<feature type="region of interest" description="Leucine repeat I (LRI)" evidence="3">
    <location>
        <begin position="235"/>
        <end position="295"/>
    </location>
</feature>
<evidence type="ECO:0000313" key="5">
    <source>
        <dbReference type="Proteomes" id="UP001497457"/>
    </source>
</evidence>
<keyword evidence="5" id="KW-1185">Reference proteome</keyword>
<reference evidence="4" key="1">
    <citation type="submission" date="2024-10" db="EMBL/GenBank/DDBJ databases">
        <authorList>
            <person name="Ryan C."/>
        </authorList>
    </citation>
    <scope>NUCLEOTIDE SEQUENCE [LARGE SCALE GENOMIC DNA]</scope>
</reference>
<protein>
    <recommendedName>
        <fullName evidence="6">Scarecrow-like protein 9</fullName>
    </recommendedName>
</protein>
<keyword evidence="1" id="KW-0805">Transcription regulation</keyword>
<evidence type="ECO:0000256" key="3">
    <source>
        <dbReference type="PROSITE-ProRule" id="PRU01191"/>
    </source>
</evidence>
<dbReference type="PANTHER" id="PTHR31636">
    <property type="entry name" value="OSJNBA0084A10.13 PROTEIN-RELATED"/>
    <property type="match status" value="1"/>
</dbReference>
<gene>
    <name evidence="4" type="ORF">URODEC1_LOCUS122761</name>
</gene>
<evidence type="ECO:0008006" key="6">
    <source>
        <dbReference type="Google" id="ProtNLM"/>
    </source>
</evidence>
<proteinExistence type="inferred from homology"/>